<feature type="compositionally biased region" description="Polar residues" evidence="1">
    <location>
        <begin position="183"/>
        <end position="196"/>
    </location>
</feature>
<reference evidence="2 3" key="1">
    <citation type="journal article" date="2015" name="Genome Biol. Evol.">
        <title>Comparative Genomics of a Bacterivorous Green Alga Reveals Evolutionary Causalities and Consequences of Phago-Mixotrophic Mode of Nutrition.</title>
        <authorList>
            <person name="Burns J.A."/>
            <person name="Paasch A."/>
            <person name="Narechania A."/>
            <person name="Kim E."/>
        </authorList>
    </citation>
    <scope>NUCLEOTIDE SEQUENCE [LARGE SCALE GENOMIC DNA]</scope>
    <source>
        <strain evidence="2 3">PLY_AMNH</strain>
    </source>
</reference>
<evidence type="ECO:0000313" key="2">
    <source>
        <dbReference type="EMBL" id="KAK3247954.1"/>
    </source>
</evidence>
<dbReference type="EMBL" id="LGRX02028534">
    <property type="protein sequence ID" value="KAK3247954.1"/>
    <property type="molecule type" value="Genomic_DNA"/>
</dbReference>
<feature type="compositionally biased region" description="Acidic residues" evidence="1">
    <location>
        <begin position="30"/>
        <end position="47"/>
    </location>
</feature>
<proteinExistence type="predicted"/>
<feature type="compositionally biased region" description="Low complexity" evidence="1">
    <location>
        <begin position="170"/>
        <end position="181"/>
    </location>
</feature>
<dbReference type="AlphaFoldDB" id="A0AAE0C572"/>
<feature type="region of interest" description="Disordered" evidence="1">
    <location>
        <begin position="1"/>
        <end position="47"/>
    </location>
</feature>
<name>A0AAE0C572_9CHLO</name>
<accession>A0AAE0C572</accession>
<sequence>MNYLGSFFGEDAPPQDDSGKSSDNPGDITADAEESEEESEEEEAVGDDLEEMVHFFYEALQEAGKTNKELNTKVSNFLNKDTAKGELLKLKQRAARSDIAAQPTEPEVAATAELKVSAEEMENKMLRMRYLIKEENAAVKQLEKDMPREALELRQRVEALRGTISEAESATAPQLTAQAATSVEESTTLPAANSTP</sequence>
<protein>
    <submittedName>
        <fullName evidence="2">Uncharacterized protein</fullName>
    </submittedName>
</protein>
<organism evidence="2 3">
    <name type="scientific">Cymbomonas tetramitiformis</name>
    <dbReference type="NCBI Taxonomy" id="36881"/>
    <lineage>
        <taxon>Eukaryota</taxon>
        <taxon>Viridiplantae</taxon>
        <taxon>Chlorophyta</taxon>
        <taxon>Pyramimonadophyceae</taxon>
        <taxon>Pyramimonadales</taxon>
        <taxon>Pyramimonadaceae</taxon>
        <taxon>Cymbomonas</taxon>
    </lineage>
</organism>
<keyword evidence="3" id="KW-1185">Reference proteome</keyword>
<evidence type="ECO:0000313" key="3">
    <source>
        <dbReference type="Proteomes" id="UP001190700"/>
    </source>
</evidence>
<feature type="region of interest" description="Disordered" evidence="1">
    <location>
        <begin position="164"/>
        <end position="196"/>
    </location>
</feature>
<dbReference type="Proteomes" id="UP001190700">
    <property type="component" value="Unassembled WGS sequence"/>
</dbReference>
<gene>
    <name evidence="2" type="ORF">CYMTET_42561</name>
</gene>
<feature type="non-terminal residue" evidence="2">
    <location>
        <position position="196"/>
    </location>
</feature>
<evidence type="ECO:0000256" key="1">
    <source>
        <dbReference type="SAM" id="MobiDB-lite"/>
    </source>
</evidence>
<comment type="caution">
    <text evidence="2">The sequence shown here is derived from an EMBL/GenBank/DDBJ whole genome shotgun (WGS) entry which is preliminary data.</text>
</comment>